<gene>
    <name evidence="1" type="ORF">PYW08_016618</name>
</gene>
<dbReference type="EMBL" id="CM056785">
    <property type="protein sequence ID" value="KAJ8728233.1"/>
    <property type="molecule type" value="Genomic_DNA"/>
</dbReference>
<organism evidence="1 2">
    <name type="scientific">Mythimna loreyi</name>
    <dbReference type="NCBI Taxonomy" id="667449"/>
    <lineage>
        <taxon>Eukaryota</taxon>
        <taxon>Metazoa</taxon>
        <taxon>Ecdysozoa</taxon>
        <taxon>Arthropoda</taxon>
        <taxon>Hexapoda</taxon>
        <taxon>Insecta</taxon>
        <taxon>Pterygota</taxon>
        <taxon>Neoptera</taxon>
        <taxon>Endopterygota</taxon>
        <taxon>Lepidoptera</taxon>
        <taxon>Glossata</taxon>
        <taxon>Ditrysia</taxon>
        <taxon>Noctuoidea</taxon>
        <taxon>Noctuidae</taxon>
        <taxon>Noctuinae</taxon>
        <taxon>Hadenini</taxon>
        <taxon>Mythimna</taxon>
    </lineage>
</organism>
<sequence>MSYFNVILAFISGVLLCVAFDLPRERCRSELNINNNHYNVTDTYHVGDAYPTDAHYDVYGNLFYVESGQNAKGYYFNANVIKFKTAVPQKIPGLPEDISYSIAVDKTDKKVYFGTGKGIFRYNYENHDATPVSSSTFKLDMIFIDKDSNKYVTENNDGVEEFYLLDGEMKKIRFDTLEALNELTIDDKNNFYYLKDDKIFVLKSSLSSPICIGNVTYDGMAQIAVHNDNVFVASDDLLYFHENDTGKLKLVDNTPENITAIAFDGNGDFILGVYGKILKYNNIECHFRKSQMNNDD</sequence>
<reference evidence="1" key="1">
    <citation type="submission" date="2023-03" db="EMBL/GenBank/DDBJ databases">
        <title>Chromosome-level genomes of two armyworms, Mythimna separata and Mythimna loreyi, provide insights into the biosynthesis and reception of sex pheromones.</title>
        <authorList>
            <person name="Zhao H."/>
        </authorList>
    </citation>
    <scope>NUCLEOTIDE SEQUENCE</scope>
    <source>
        <strain evidence="1">BeijingLab</strain>
    </source>
</reference>
<dbReference type="Proteomes" id="UP001231649">
    <property type="component" value="Chromosome 9"/>
</dbReference>
<evidence type="ECO:0000313" key="2">
    <source>
        <dbReference type="Proteomes" id="UP001231649"/>
    </source>
</evidence>
<evidence type="ECO:0000313" key="1">
    <source>
        <dbReference type="EMBL" id="KAJ8728233.1"/>
    </source>
</evidence>
<comment type="caution">
    <text evidence="1">The sequence shown here is derived from an EMBL/GenBank/DDBJ whole genome shotgun (WGS) entry which is preliminary data.</text>
</comment>
<protein>
    <submittedName>
        <fullName evidence="1">Uncharacterized protein</fullName>
    </submittedName>
</protein>
<name>A0ACC2QXG8_9NEOP</name>
<accession>A0ACC2QXG8</accession>
<keyword evidence="2" id="KW-1185">Reference proteome</keyword>
<proteinExistence type="predicted"/>